<accession>A0AAD4C944</accession>
<keyword evidence="3" id="KW-1185">Reference proteome</keyword>
<feature type="compositionally biased region" description="Polar residues" evidence="1">
    <location>
        <begin position="40"/>
        <end position="66"/>
    </location>
</feature>
<feature type="region of interest" description="Disordered" evidence="1">
    <location>
        <begin position="1"/>
        <end position="84"/>
    </location>
</feature>
<evidence type="ECO:0000313" key="3">
    <source>
        <dbReference type="Proteomes" id="UP001194468"/>
    </source>
</evidence>
<reference evidence="2" key="2">
    <citation type="journal article" date="2020" name="Nat. Commun.">
        <title>Large-scale genome sequencing of mycorrhizal fungi provides insights into the early evolution of symbiotic traits.</title>
        <authorList>
            <person name="Miyauchi S."/>
            <person name="Kiss E."/>
            <person name="Kuo A."/>
            <person name="Drula E."/>
            <person name="Kohler A."/>
            <person name="Sanchez-Garcia M."/>
            <person name="Morin E."/>
            <person name="Andreopoulos B."/>
            <person name="Barry K.W."/>
            <person name="Bonito G."/>
            <person name="Buee M."/>
            <person name="Carver A."/>
            <person name="Chen C."/>
            <person name="Cichocki N."/>
            <person name="Clum A."/>
            <person name="Culley D."/>
            <person name="Crous P.W."/>
            <person name="Fauchery L."/>
            <person name="Girlanda M."/>
            <person name="Hayes R.D."/>
            <person name="Keri Z."/>
            <person name="LaButti K."/>
            <person name="Lipzen A."/>
            <person name="Lombard V."/>
            <person name="Magnuson J."/>
            <person name="Maillard F."/>
            <person name="Murat C."/>
            <person name="Nolan M."/>
            <person name="Ohm R.A."/>
            <person name="Pangilinan J."/>
            <person name="Pereira M.F."/>
            <person name="Perotto S."/>
            <person name="Peter M."/>
            <person name="Pfister S."/>
            <person name="Riley R."/>
            <person name="Sitrit Y."/>
            <person name="Stielow J.B."/>
            <person name="Szollosi G."/>
            <person name="Zifcakova L."/>
            <person name="Stursova M."/>
            <person name="Spatafora J.W."/>
            <person name="Tedersoo L."/>
            <person name="Vaario L.M."/>
            <person name="Yamada A."/>
            <person name="Yan M."/>
            <person name="Wang P."/>
            <person name="Xu J."/>
            <person name="Bruns T."/>
            <person name="Baldrian P."/>
            <person name="Vilgalys R."/>
            <person name="Dunand C."/>
            <person name="Henrissat B."/>
            <person name="Grigoriev I.V."/>
            <person name="Hibbett D."/>
            <person name="Nagy L.G."/>
            <person name="Martin F.M."/>
        </authorList>
    </citation>
    <scope>NUCLEOTIDE SEQUENCE</scope>
    <source>
        <strain evidence="2">BED1</strain>
    </source>
</reference>
<organism evidence="2 3">
    <name type="scientific">Boletus edulis BED1</name>
    <dbReference type="NCBI Taxonomy" id="1328754"/>
    <lineage>
        <taxon>Eukaryota</taxon>
        <taxon>Fungi</taxon>
        <taxon>Dikarya</taxon>
        <taxon>Basidiomycota</taxon>
        <taxon>Agaricomycotina</taxon>
        <taxon>Agaricomycetes</taxon>
        <taxon>Agaricomycetidae</taxon>
        <taxon>Boletales</taxon>
        <taxon>Boletineae</taxon>
        <taxon>Boletaceae</taxon>
        <taxon>Boletoideae</taxon>
        <taxon>Boletus</taxon>
    </lineage>
</organism>
<comment type="caution">
    <text evidence="2">The sequence shown here is derived from an EMBL/GenBank/DDBJ whole genome shotgun (WGS) entry which is preliminary data.</text>
</comment>
<gene>
    <name evidence="2" type="ORF">L210DRAFT_561201</name>
</gene>
<reference evidence="2" key="1">
    <citation type="submission" date="2019-10" db="EMBL/GenBank/DDBJ databases">
        <authorList>
            <consortium name="DOE Joint Genome Institute"/>
            <person name="Kuo A."/>
            <person name="Miyauchi S."/>
            <person name="Kiss E."/>
            <person name="Drula E."/>
            <person name="Kohler A."/>
            <person name="Sanchez-Garcia M."/>
            <person name="Andreopoulos B."/>
            <person name="Barry K.W."/>
            <person name="Bonito G."/>
            <person name="Buee M."/>
            <person name="Carver A."/>
            <person name="Chen C."/>
            <person name="Cichocki N."/>
            <person name="Clum A."/>
            <person name="Culley D."/>
            <person name="Crous P.W."/>
            <person name="Fauchery L."/>
            <person name="Girlanda M."/>
            <person name="Hayes R."/>
            <person name="Keri Z."/>
            <person name="LaButti K."/>
            <person name="Lipzen A."/>
            <person name="Lombard V."/>
            <person name="Magnuson J."/>
            <person name="Maillard F."/>
            <person name="Morin E."/>
            <person name="Murat C."/>
            <person name="Nolan M."/>
            <person name="Ohm R."/>
            <person name="Pangilinan J."/>
            <person name="Pereira M."/>
            <person name="Perotto S."/>
            <person name="Peter M."/>
            <person name="Riley R."/>
            <person name="Sitrit Y."/>
            <person name="Stielow B."/>
            <person name="Szollosi G."/>
            <person name="Zifcakova L."/>
            <person name="Stursova M."/>
            <person name="Spatafora J.W."/>
            <person name="Tedersoo L."/>
            <person name="Vaario L.-M."/>
            <person name="Yamada A."/>
            <person name="Yan M."/>
            <person name="Wang P."/>
            <person name="Xu J."/>
            <person name="Bruns T."/>
            <person name="Baldrian P."/>
            <person name="Vilgalys R."/>
            <person name="Henrissat B."/>
            <person name="Grigoriev I.V."/>
            <person name="Hibbett D."/>
            <person name="Nagy L.G."/>
            <person name="Martin F.M."/>
        </authorList>
    </citation>
    <scope>NUCLEOTIDE SEQUENCE</scope>
    <source>
        <strain evidence="2">BED1</strain>
    </source>
</reference>
<sequence length="124" mass="13888">MYSDALGLPWSLPPPVTFAGPACPPRMSSSTLKERRLRRQNLTPSPRRNHGSATASCSSLASQSEADQLFDGPSRAPRFQHSSPPYERYSFTYISLTLCLSTAFGWLTLKDVLERNNVKSPWER</sequence>
<protein>
    <submittedName>
        <fullName evidence="2">Uncharacterized protein</fullName>
    </submittedName>
</protein>
<dbReference type="EMBL" id="WHUW01000001">
    <property type="protein sequence ID" value="KAF8452567.1"/>
    <property type="molecule type" value="Genomic_DNA"/>
</dbReference>
<dbReference type="Proteomes" id="UP001194468">
    <property type="component" value="Unassembled WGS sequence"/>
</dbReference>
<evidence type="ECO:0000313" key="2">
    <source>
        <dbReference type="EMBL" id="KAF8452567.1"/>
    </source>
</evidence>
<name>A0AAD4C944_BOLED</name>
<evidence type="ECO:0000256" key="1">
    <source>
        <dbReference type="SAM" id="MobiDB-lite"/>
    </source>
</evidence>
<dbReference type="AlphaFoldDB" id="A0AAD4C944"/>
<proteinExistence type="predicted"/>